<dbReference type="Gene3D" id="1.10.10.60">
    <property type="entry name" value="Homeodomain-like"/>
    <property type="match status" value="3"/>
</dbReference>
<comment type="caution">
    <text evidence="4">The sequence shown here is derived from an EMBL/GenBank/DDBJ whole genome shotgun (WGS) entry which is preliminary data.</text>
</comment>
<reference evidence="4" key="1">
    <citation type="journal article" date="2020" name="J. Asia-Pac. Entomol.">
        <title>Draft genome sequence of the termite, Coptotermes formosanus: Genetic insights into the pyruvate dehydrogenase complex of the termite.</title>
        <authorList>
            <person name="Itakura S."/>
            <person name="Yosikawa Y."/>
            <person name="Togami Y."/>
            <person name="Umezawa K."/>
        </authorList>
    </citation>
    <scope>NUCLEOTIDE SEQUENCE</scope>
    <source>
        <tissue evidence="4">Head</tissue>
    </source>
</reference>
<dbReference type="GO" id="GO:0005634">
    <property type="term" value="C:nucleus"/>
    <property type="evidence" value="ECO:0007669"/>
    <property type="project" value="UniProtKB-SubCell"/>
</dbReference>
<evidence type="ECO:0000256" key="1">
    <source>
        <dbReference type="ARBA" id="ARBA00004123"/>
    </source>
</evidence>
<sequence>EDMMLAALEDLRAGRTLVETAATYHIPRSTLYVRARAHGIALSITRQEHSGERVQAAVQAVAGNILADGASLQQAAELFKIPKTVLWRRVQKEMGSFAMSCRARMKQSYGLDKKQAAVKALERGENLTKVSHQFQIPRTTLFREKARLVEAGRLPWTCLRKRNPDIGGFKQHRLSEAVAACKEGKMSQAVASLTFQVPKTTIWRKLQQCSKTEAAGSEGNEADTAAAQLQDRTEFAFSEVSSQIPVTYIDESDFPEASLIILTAGGSEGIEEQIIVNR</sequence>
<dbReference type="SUPFAM" id="SSF46689">
    <property type="entry name" value="Homeodomain-like"/>
    <property type="match status" value="2"/>
</dbReference>
<evidence type="ECO:0000313" key="5">
    <source>
        <dbReference type="Proteomes" id="UP000502823"/>
    </source>
</evidence>
<protein>
    <recommendedName>
        <fullName evidence="2">HTH psq-type domain-containing protein</fullName>
    </recommendedName>
</protein>
<keyword evidence="5" id="KW-1185">Reference proteome</keyword>
<reference evidence="5" key="2">
    <citation type="submission" date="2020-01" db="EMBL/GenBank/DDBJ databases">
        <title>Draft genome sequence of the Termite Coptotermes fromosanus.</title>
        <authorList>
            <person name="Itakura S."/>
            <person name="Yosikawa Y."/>
            <person name="Umezawa K."/>
        </authorList>
    </citation>
    <scope>NUCLEOTIDE SEQUENCE [LARGE SCALE GENOMIC DNA]</scope>
</reference>
<feature type="domain" description="HTH psq-type" evidence="2">
    <location>
        <begin position="53"/>
        <end position="94"/>
    </location>
</feature>
<dbReference type="Proteomes" id="UP000502823">
    <property type="component" value="Unassembled WGS sequence"/>
</dbReference>
<comment type="subcellular location">
    <subcellularLocation>
        <location evidence="1">Nucleus</location>
    </subcellularLocation>
</comment>
<accession>A0A6L2PPY9</accession>
<dbReference type="GO" id="GO:0003677">
    <property type="term" value="F:DNA binding"/>
    <property type="evidence" value="ECO:0007669"/>
    <property type="project" value="InterPro"/>
</dbReference>
<dbReference type="InParanoid" id="A0A6L2PPY9"/>
<dbReference type="EMBL" id="BLKM01008698">
    <property type="protein sequence ID" value="GFG34689.1"/>
    <property type="molecule type" value="Genomic_DNA"/>
</dbReference>
<dbReference type="AlphaFoldDB" id="A0A6L2PPY9"/>
<evidence type="ECO:0000313" key="3">
    <source>
        <dbReference type="EMBL" id="GFG30528.1"/>
    </source>
</evidence>
<name>A0A6L2PPY9_COPFO</name>
<feature type="non-terminal residue" evidence="4">
    <location>
        <position position="1"/>
    </location>
</feature>
<organism evidence="4 5">
    <name type="scientific">Coptotermes formosanus</name>
    <name type="common">Formosan subterranean termite</name>
    <dbReference type="NCBI Taxonomy" id="36987"/>
    <lineage>
        <taxon>Eukaryota</taxon>
        <taxon>Metazoa</taxon>
        <taxon>Ecdysozoa</taxon>
        <taxon>Arthropoda</taxon>
        <taxon>Hexapoda</taxon>
        <taxon>Insecta</taxon>
        <taxon>Pterygota</taxon>
        <taxon>Neoptera</taxon>
        <taxon>Polyneoptera</taxon>
        <taxon>Dictyoptera</taxon>
        <taxon>Blattodea</taxon>
        <taxon>Blattoidea</taxon>
        <taxon>Termitoidae</taxon>
        <taxon>Rhinotermitidae</taxon>
        <taxon>Coptotermes</taxon>
    </lineage>
</organism>
<dbReference type="Pfam" id="PF05225">
    <property type="entry name" value="HTH_psq"/>
    <property type="match status" value="2"/>
</dbReference>
<gene>
    <name evidence="3" type="ORF">Cfor_04910</name>
    <name evidence="4" type="ORF">Cfor_05018</name>
</gene>
<proteinExistence type="predicted"/>
<feature type="non-terminal residue" evidence="4">
    <location>
        <position position="278"/>
    </location>
</feature>
<evidence type="ECO:0000313" key="4">
    <source>
        <dbReference type="EMBL" id="GFG34689.1"/>
    </source>
</evidence>
<evidence type="ECO:0000259" key="2">
    <source>
        <dbReference type="Pfam" id="PF05225"/>
    </source>
</evidence>
<dbReference type="InterPro" id="IPR009057">
    <property type="entry name" value="Homeodomain-like_sf"/>
</dbReference>
<dbReference type="OrthoDB" id="6482909at2759"/>
<dbReference type="EMBL" id="BLKM01010554">
    <property type="protein sequence ID" value="GFG30528.1"/>
    <property type="molecule type" value="Genomic_DNA"/>
</dbReference>
<dbReference type="InterPro" id="IPR007889">
    <property type="entry name" value="HTH_Psq"/>
</dbReference>
<feature type="domain" description="HTH psq-type" evidence="2">
    <location>
        <begin position="173"/>
        <end position="206"/>
    </location>
</feature>